<dbReference type="GO" id="GO:0008168">
    <property type="term" value="F:methyltransferase activity"/>
    <property type="evidence" value="ECO:0007669"/>
    <property type="project" value="UniProtKB-KW"/>
</dbReference>
<keyword evidence="2" id="KW-0812">Transmembrane</keyword>
<evidence type="ECO:0000313" key="5">
    <source>
        <dbReference type="EMBL" id="AKS43374.1"/>
    </source>
</evidence>
<reference evidence="5 6" key="1">
    <citation type="submission" date="2015-07" db="EMBL/GenBank/DDBJ databases">
        <authorList>
            <person name="Noorani M."/>
        </authorList>
    </citation>
    <scope>NUCLEOTIDE SEQUENCE [LARGE SCALE GENOMIC DNA]</scope>
    <source>
        <strain evidence="5 6">KCTC 42284</strain>
    </source>
</reference>
<keyword evidence="4" id="KW-0472">Membrane</keyword>
<dbReference type="GO" id="GO:0032259">
    <property type="term" value="P:methylation"/>
    <property type="evidence" value="ECO:0007669"/>
    <property type="project" value="UniProtKB-KW"/>
</dbReference>
<dbReference type="Proteomes" id="UP000066624">
    <property type="component" value="Chromosome"/>
</dbReference>
<evidence type="ECO:0000256" key="3">
    <source>
        <dbReference type="ARBA" id="ARBA00022989"/>
    </source>
</evidence>
<accession>A0A0K0Y0B1</accession>
<dbReference type="OrthoDB" id="9811969at2"/>
<dbReference type="RefSeq" id="WP_049726865.1">
    <property type="nucleotide sequence ID" value="NZ_CP012154.1"/>
</dbReference>
<dbReference type="Pfam" id="PF04191">
    <property type="entry name" value="PEMT"/>
    <property type="match status" value="1"/>
</dbReference>
<evidence type="ECO:0000313" key="6">
    <source>
        <dbReference type="Proteomes" id="UP000066624"/>
    </source>
</evidence>
<dbReference type="PANTHER" id="PTHR43847">
    <property type="entry name" value="BLL3993 PROTEIN"/>
    <property type="match status" value="1"/>
</dbReference>
<dbReference type="InterPro" id="IPR052527">
    <property type="entry name" value="Metal_cation-efflux_comp"/>
</dbReference>
<dbReference type="InterPro" id="IPR007318">
    <property type="entry name" value="Phopholipid_MeTrfase"/>
</dbReference>
<dbReference type="STRING" id="1579979.WM2015_3022"/>
<comment type="subcellular location">
    <subcellularLocation>
        <location evidence="1">Endomembrane system</location>
        <topology evidence="1">Multi-pass membrane protein</topology>
    </subcellularLocation>
</comment>
<keyword evidence="5" id="KW-0808">Transferase</keyword>
<protein>
    <submittedName>
        <fullName evidence="5">Isoprenylcysteine carboxyl methyltransferase</fullName>
    </submittedName>
</protein>
<dbReference type="Gene3D" id="1.20.120.1630">
    <property type="match status" value="1"/>
</dbReference>
<dbReference type="EMBL" id="CP012154">
    <property type="protein sequence ID" value="AKS43374.1"/>
    <property type="molecule type" value="Genomic_DNA"/>
</dbReference>
<keyword evidence="3" id="KW-1133">Transmembrane helix</keyword>
<evidence type="ECO:0000256" key="1">
    <source>
        <dbReference type="ARBA" id="ARBA00004127"/>
    </source>
</evidence>
<evidence type="ECO:0000256" key="2">
    <source>
        <dbReference type="ARBA" id="ARBA00022692"/>
    </source>
</evidence>
<dbReference type="KEGG" id="wma:WM2015_3022"/>
<organism evidence="5 6">
    <name type="scientific">Wenzhouxiangella marina</name>
    <dbReference type="NCBI Taxonomy" id="1579979"/>
    <lineage>
        <taxon>Bacteria</taxon>
        <taxon>Pseudomonadati</taxon>
        <taxon>Pseudomonadota</taxon>
        <taxon>Gammaproteobacteria</taxon>
        <taxon>Chromatiales</taxon>
        <taxon>Wenzhouxiangellaceae</taxon>
        <taxon>Wenzhouxiangella</taxon>
    </lineage>
</organism>
<dbReference type="GO" id="GO:0012505">
    <property type="term" value="C:endomembrane system"/>
    <property type="evidence" value="ECO:0007669"/>
    <property type="project" value="UniProtKB-SubCell"/>
</dbReference>
<dbReference type="AlphaFoldDB" id="A0A0K0Y0B1"/>
<dbReference type="PANTHER" id="PTHR43847:SF1">
    <property type="entry name" value="BLL3993 PROTEIN"/>
    <property type="match status" value="1"/>
</dbReference>
<dbReference type="PATRIC" id="fig|1579979.3.peg.3091"/>
<keyword evidence="6" id="KW-1185">Reference proteome</keyword>
<proteinExistence type="predicted"/>
<gene>
    <name evidence="5" type="ORF">WM2015_3022</name>
</gene>
<evidence type="ECO:0000256" key="4">
    <source>
        <dbReference type="ARBA" id="ARBA00023136"/>
    </source>
</evidence>
<name>A0A0K0Y0B1_9GAMM</name>
<sequence length="153" mass="17040">MRVLEKRLPPVLLVALCGAAGWAVAGRWPGPVLPEPVWDAGTVILGALGLFVCLAGLRAFARVGTTVDPTRPEGASSLVVTGIYRFTRNPMYLGFVLLLAAWAFRLGSLWALVTVPLCMLWLSRFQIVPEERALRERFGADFDIYCRRVRRWL</sequence>
<keyword evidence="5" id="KW-0489">Methyltransferase</keyword>